<dbReference type="InterPro" id="IPR036397">
    <property type="entry name" value="RNaseH_sf"/>
</dbReference>
<name>A0AAV9CFW2_ACOCL</name>
<dbReference type="Proteomes" id="UP001180020">
    <property type="component" value="Unassembled WGS sequence"/>
</dbReference>
<evidence type="ECO:0000313" key="1">
    <source>
        <dbReference type="EMBL" id="KAK1287790.1"/>
    </source>
</evidence>
<evidence type="ECO:0000313" key="2">
    <source>
        <dbReference type="Proteomes" id="UP001180020"/>
    </source>
</evidence>
<comment type="caution">
    <text evidence="1">The sequence shown here is derived from an EMBL/GenBank/DDBJ whole genome shotgun (WGS) entry which is preliminary data.</text>
</comment>
<dbReference type="SUPFAM" id="SSF53098">
    <property type="entry name" value="Ribonuclease H-like"/>
    <property type="match status" value="1"/>
</dbReference>
<organism evidence="1 2">
    <name type="scientific">Acorus calamus</name>
    <name type="common">Sweet flag</name>
    <dbReference type="NCBI Taxonomy" id="4465"/>
    <lineage>
        <taxon>Eukaryota</taxon>
        <taxon>Viridiplantae</taxon>
        <taxon>Streptophyta</taxon>
        <taxon>Embryophyta</taxon>
        <taxon>Tracheophyta</taxon>
        <taxon>Spermatophyta</taxon>
        <taxon>Magnoliopsida</taxon>
        <taxon>Liliopsida</taxon>
        <taxon>Acoraceae</taxon>
        <taxon>Acorus</taxon>
    </lineage>
</organism>
<reference evidence="1" key="1">
    <citation type="journal article" date="2023" name="Nat. Commun.">
        <title>Diploid and tetraploid genomes of Acorus and the evolution of monocots.</title>
        <authorList>
            <person name="Ma L."/>
            <person name="Liu K.W."/>
            <person name="Li Z."/>
            <person name="Hsiao Y.Y."/>
            <person name="Qi Y."/>
            <person name="Fu T."/>
            <person name="Tang G.D."/>
            <person name="Zhang D."/>
            <person name="Sun W.H."/>
            <person name="Liu D.K."/>
            <person name="Li Y."/>
            <person name="Chen G.Z."/>
            <person name="Liu X.D."/>
            <person name="Liao X.Y."/>
            <person name="Jiang Y.T."/>
            <person name="Yu X."/>
            <person name="Hao Y."/>
            <person name="Huang J."/>
            <person name="Zhao X.W."/>
            <person name="Ke S."/>
            <person name="Chen Y.Y."/>
            <person name="Wu W.L."/>
            <person name="Hsu J.L."/>
            <person name="Lin Y.F."/>
            <person name="Huang M.D."/>
            <person name="Li C.Y."/>
            <person name="Huang L."/>
            <person name="Wang Z.W."/>
            <person name="Zhao X."/>
            <person name="Zhong W.Y."/>
            <person name="Peng D.H."/>
            <person name="Ahmad S."/>
            <person name="Lan S."/>
            <person name="Zhang J.S."/>
            <person name="Tsai W.C."/>
            <person name="Van de Peer Y."/>
            <person name="Liu Z.J."/>
        </authorList>
    </citation>
    <scope>NUCLEOTIDE SEQUENCE</scope>
    <source>
        <strain evidence="1">CP</strain>
    </source>
</reference>
<accession>A0AAV9CFW2</accession>
<dbReference type="AlphaFoldDB" id="A0AAV9CFW2"/>
<reference evidence="1" key="2">
    <citation type="submission" date="2023-06" db="EMBL/GenBank/DDBJ databases">
        <authorList>
            <person name="Ma L."/>
            <person name="Liu K.-W."/>
            <person name="Li Z."/>
            <person name="Hsiao Y.-Y."/>
            <person name="Qi Y."/>
            <person name="Fu T."/>
            <person name="Tang G."/>
            <person name="Zhang D."/>
            <person name="Sun W.-H."/>
            <person name="Liu D.-K."/>
            <person name="Li Y."/>
            <person name="Chen G.-Z."/>
            <person name="Liu X.-D."/>
            <person name="Liao X.-Y."/>
            <person name="Jiang Y.-T."/>
            <person name="Yu X."/>
            <person name="Hao Y."/>
            <person name="Huang J."/>
            <person name="Zhao X.-W."/>
            <person name="Ke S."/>
            <person name="Chen Y.-Y."/>
            <person name="Wu W.-L."/>
            <person name="Hsu J.-L."/>
            <person name="Lin Y.-F."/>
            <person name="Huang M.-D."/>
            <person name="Li C.-Y."/>
            <person name="Huang L."/>
            <person name="Wang Z.-W."/>
            <person name="Zhao X."/>
            <person name="Zhong W.-Y."/>
            <person name="Peng D.-H."/>
            <person name="Ahmad S."/>
            <person name="Lan S."/>
            <person name="Zhang J.-S."/>
            <person name="Tsai W.-C."/>
            <person name="Van De Peer Y."/>
            <person name="Liu Z.-J."/>
        </authorList>
    </citation>
    <scope>NUCLEOTIDE SEQUENCE</scope>
    <source>
        <strain evidence="1">CP</strain>
        <tissue evidence="1">Leaves</tissue>
    </source>
</reference>
<dbReference type="InterPro" id="IPR012337">
    <property type="entry name" value="RNaseH-like_sf"/>
</dbReference>
<evidence type="ECO:0008006" key="3">
    <source>
        <dbReference type="Google" id="ProtNLM"/>
    </source>
</evidence>
<dbReference type="GO" id="GO:0003676">
    <property type="term" value="F:nucleic acid binding"/>
    <property type="evidence" value="ECO:0007669"/>
    <property type="project" value="InterPro"/>
</dbReference>
<proteinExistence type="predicted"/>
<gene>
    <name evidence="1" type="ORF">QJS10_CPB19g01112</name>
</gene>
<keyword evidence="2" id="KW-1185">Reference proteome</keyword>
<protein>
    <recommendedName>
        <fullName evidence="3">RNase H type-1 domain-containing protein</fullName>
    </recommendedName>
</protein>
<dbReference type="EMBL" id="JAUJYO010000019">
    <property type="protein sequence ID" value="KAK1287790.1"/>
    <property type="molecule type" value="Genomic_DNA"/>
</dbReference>
<sequence>MEVKWNPFYNTDPPNVGHVSELPPFGFHKINFDCNATRHLYPAFVIRDGYYEVVAVKARVVKKKICYTSYIGKYMTLIDALGYSRKKYWKLWIEGDCKYQIQNLQKYKWLTHEHWRETDELYSKKYSELMGAFSPPLVIASVPRDINQAADLLSSYVQWVAKVTGNDEFEVTFSSIEAADPENEEGYPFNIN</sequence>
<dbReference type="Gene3D" id="3.30.420.10">
    <property type="entry name" value="Ribonuclease H-like superfamily/Ribonuclease H"/>
    <property type="match status" value="1"/>
</dbReference>